<evidence type="ECO:0000313" key="3">
    <source>
        <dbReference type="Proteomes" id="UP000030765"/>
    </source>
</evidence>
<keyword evidence="3" id="KW-1185">Reference proteome</keyword>
<organism evidence="1">
    <name type="scientific">Anopheles sinensis</name>
    <name type="common">Mosquito</name>
    <dbReference type="NCBI Taxonomy" id="74873"/>
    <lineage>
        <taxon>Eukaryota</taxon>
        <taxon>Metazoa</taxon>
        <taxon>Ecdysozoa</taxon>
        <taxon>Arthropoda</taxon>
        <taxon>Hexapoda</taxon>
        <taxon>Insecta</taxon>
        <taxon>Pterygota</taxon>
        <taxon>Neoptera</taxon>
        <taxon>Endopterygota</taxon>
        <taxon>Diptera</taxon>
        <taxon>Nematocera</taxon>
        <taxon>Culicoidea</taxon>
        <taxon>Culicidae</taxon>
        <taxon>Anophelinae</taxon>
        <taxon>Anopheles</taxon>
    </lineage>
</organism>
<dbReference type="EMBL" id="KE524854">
    <property type="protein sequence ID" value="KFB37829.1"/>
    <property type="molecule type" value="Genomic_DNA"/>
</dbReference>
<dbReference type="AlphaFoldDB" id="A0A084VIN5"/>
<reference evidence="2" key="2">
    <citation type="submission" date="2020-05" db="UniProtKB">
        <authorList>
            <consortium name="EnsemblMetazoa"/>
        </authorList>
    </citation>
    <scope>IDENTIFICATION</scope>
</reference>
<dbReference type="VEuPathDB" id="VectorBase:ASIC004998"/>
<name>A0A084VIN5_ANOSI</name>
<dbReference type="GO" id="GO:0016757">
    <property type="term" value="F:glycosyltransferase activity"/>
    <property type="evidence" value="ECO:0007669"/>
    <property type="project" value="UniProtKB-KW"/>
</dbReference>
<evidence type="ECO:0000313" key="1">
    <source>
        <dbReference type="EMBL" id="KFB37829.1"/>
    </source>
</evidence>
<gene>
    <name evidence="1" type="ORF">ZHAS_00004998</name>
</gene>
<dbReference type="Proteomes" id="UP000030765">
    <property type="component" value="Unassembled WGS sequence"/>
</dbReference>
<keyword evidence="1" id="KW-0808">Transferase</keyword>
<reference evidence="1 3" key="1">
    <citation type="journal article" date="2014" name="BMC Genomics">
        <title>Genome sequence of Anopheles sinensis provides insight into genetics basis of mosquito competence for malaria parasites.</title>
        <authorList>
            <person name="Zhou D."/>
            <person name="Zhang D."/>
            <person name="Ding G."/>
            <person name="Shi L."/>
            <person name="Hou Q."/>
            <person name="Ye Y."/>
            <person name="Xu Y."/>
            <person name="Zhou H."/>
            <person name="Xiong C."/>
            <person name="Li S."/>
            <person name="Yu J."/>
            <person name="Hong S."/>
            <person name="Yu X."/>
            <person name="Zou P."/>
            <person name="Chen C."/>
            <person name="Chang X."/>
            <person name="Wang W."/>
            <person name="Lv Y."/>
            <person name="Sun Y."/>
            <person name="Ma L."/>
            <person name="Shen B."/>
            <person name="Zhu C."/>
        </authorList>
    </citation>
    <scope>NUCLEOTIDE SEQUENCE [LARGE SCALE GENOMIC DNA]</scope>
</reference>
<dbReference type="EMBL" id="ATLV01013373">
    <property type="status" value="NOT_ANNOTATED_CDS"/>
    <property type="molecule type" value="Genomic_DNA"/>
</dbReference>
<accession>A0A084VIN5</accession>
<proteinExistence type="predicted"/>
<evidence type="ECO:0000313" key="2">
    <source>
        <dbReference type="EnsemblMetazoa" id="ASIC004998-PA"/>
    </source>
</evidence>
<sequence length="71" mass="7584">MADAGVPCVINCFFLPAACSSRTAATEVLRQGMARLPDGENDNDDDVVDALVTTASMTRFERCVTSRSVTI</sequence>
<protein>
    <submittedName>
        <fullName evidence="1 2">Beta-1,3-N-acetylglucosaminyltransferase</fullName>
    </submittedName>
</protein>
<dbReference type="EnsemblMetazoa" id="ASIC004998-RA">
    <property type="protein sequence ID" value="ASIC004998-PA"/>
    <property type="gene ID" value="ASIC004998"/>
</dbReference>
<keyword evidence="1" id="KW-0328">Glycosyltransferase</keyword>